<keyword evidence="3" id="KW-1185">Reference proteome</keyword>
<dbReference type="AlphaFoldDB" id="A0A388MBU5"/>
<organism evidence="2 3">
    <name type="scientific">Chara braunii</name>
    <name type="common">Braun's stonewort</name>
    <dbReference type="NCBI Taxonomy" id="69332"/>
    <lineage>
        <taxon>Eukaryota</taxon>
        <taxon>Viridiplantae</taxon>
        <taxon>Streptophyta</taxon>
        <taxon>Charophyceae</taxon>
        <taxon>Charales</taxon>
        <taxon>Characeae</taxon>
        <taxon>Chara</taxon>
    </lineage>
</organism>
<proteinExistence type="predicted"/>
<dbReference type="EMBL" id="BFEA01000972">
    <property type="protein sequence ID" value="GBG91929.1"/>
    <property type="molecule type" value="Genomic_DNA"/>
</dbReference>
<dbReference type="Proteomes" id="UP000265515">
    <property type="component" value="Unassembled WGS sequence"/>
</dbReference>
<feature type="region of interest" description="Disordered" evidence="1">
    <location>
        <begin position="1"/>
        <end position="21"/>
    </location>
</feature>
<feature type="compositionally biased region" description="Acidic residues" evidence="1">
    <location>
        <begin position="76"/>
        <end position="85"/>
    </location>
</feature>
<evidence type="ECO:0000313" key="2">
    <source>
        <dbReference type="EMBL" id="GBG91929.1"/>
    </source>
</evidence>
<sequence>MVDTRSGKSTTPYTKEQEEKAAAILRERKEKMEKRELIKQTKMPALIEEQKAKQKQMEELQKWKKEQEEKLAAIESETEEEEVEQPLERRRVEERGESSGVRGTKVKMEAESKMERMVNEWVANLAPGEEDEALLLVPLAEREQFARELEGEENPRKRQAMEEEKKLEWKLRLACKKKRRLEAAKKMDEDLILVAFHALKDGAVSFARSLARAAKCENGMVAYCILTPLSEFLSAL</sequence>
<feature type="compositionally biased region" description="Basic and acidic residues" evidence="1">
    <location>
        <begin position="86"/>
        <end position="97"/>
    </location>
</feature>
<feature type="region of interest" description="Disordered" evidence="1">
    <location>
        <begin position="71"/>
        <end position="105"/>
    </location>
</feature>
<comment type="caution">
    <text evidence="2">The sequence shown here is derived from an EMBL/GenBank/DDBJ whole genome shotgun (WGS) entry which is preliminary data.</text>
</comment>
<protein>
    <submittedName>
        <fullName evidence="2">Uncharacterized protein</fullName>
    </submittedName>
</protein>
<evidence type="ECO:0000313" key="3">
    <source>
        <dbReference type="Proteomes" id="UP000265515"/>
    </source>
</evidence>
<reference evidence="2 3" key="1">
    <citation type="journal article" date="2018" name="Cell">
        <title>The Chara Genome: Secondary Complexity and Implications for Plant Terrestrialization.</title>
        <authorList>
            <person name="Nishiyama T."/>
            <person name="Sakayama H."/>
            <person name="Vries J.D."/>
            <person name="Buschmann H."/>
            <person name="Saint-Marcoux D."/>
            <person name="Ullrich K.K."/>
            <person name="Haas F.B."/>
            <person name="Vanderstraeten L."/>
            <person name="Becker D."/>
            <person name="Lang D."/>
            <person name="Vosolsobe S."/>
            <person name="Rombauts S."/>
            <person name="Wilhelmsson P.K.I."/>
            <person name="Janitza P."/>
            <person name="Kern R."/>
            <person name="Heyl A."/>
            <person name="Rumpler F."/>
            <person name="Villalobos L.I.A.C."/>
            <person name="Clay J.M."/>
            <person name="Skokan R."/>
            <person name="Toyoda A."/>
            <person name="Suzuki Y."/>
            <person name="Kagoshima H."/>
            <person name="Schijlen E."/>
            <person name="Tajeshwar N."/>
            <person name="Catarino B."/>
            <person name="Hetherington A.J."/>
            <person name="Saltykova A."/>
            <person name="Bonnot C."/>
            <person name="Breuninger H."/>
            <person name="Symeonidi A."/>
            <person name="Radhakrishnan G.V."/>
            <person name="Van Nieuwerburgh F."/>
            <person name="Deforce D."/>
            <person name="Chang C."/>
            <person name="Karol K.G."/>
            <person name="Hedrich R."/>
            <person name="Ulvskov P."/>
            <person name="Glockner G."/>
            <person name="Delwiche C.F."/>
            <person name="Petrasek J."/>
            <person name="Van de Peer Y."/>
            <person name="Friml J."/>
            <person name="Beilby M."/>
            <person name="Dolan L."/>
            <person name="Kohara Y."/>
            <person name="Sugano S."/>
            <person name="Fujiyama A."/>
            <person name="Delaux P.-M."/>
            <person name="Quint M."/>
            <person name="TheiBen G."/>
            <person name="Hagemann M."/>
            <person name="Harholt J."/>
            <person name="Dunand C."/>
            <person name="Zachgo S."/>
            <person name="Langdale J."/>
            <person name="Maumus F."/>
            <person name="Straeten D.V.D."/>
            <person name="Gould S.B."/>
            <person name="Rensing S.A."/>
        </authorList>
    </citation>
    <scope>NUCLEOTIDE SEQUENCE [LARGE SCALE GENOMIC DNA]</scope>
    <source>
        <strain evidence="2 3">S276</strain>
    </source>
</reference>
<accession>A0A388MBU5</accession>
<evidence type="ECO:0000256" key="1">
    <source>
        <dbReference type="SAM" id="MobiDB-lite"/>
    </source>
</evidence>
<gene>
    <name evidence="2" type="ORF">CBR_g54024</name>
</gene>
<dbReference type="Gramene" id="GBG91929">
    <property type="protein sequence ID" value="GBG91929"/>
    <property type="gene ID" value="CBR_g54024"/>
</dbReference>
<name>A0A388MBU5_CHABU</name>